<accession>A0A232M6Z7</accession>
<dbReference type="InterPro" id="IPR025649">
    <property type="entry name" value="DUF4360"/>
</dbReference>
<name>A0A232M6Z7_9EURO</name>
<dbReference type="Proteomes" id="UP000243515">
    <property type="component" value="Unassembled WGS sequence"/>
</dbReference>
<dbReference type="PANTHER" id="PTHR38847:SF1">
    <property type="entry name" value="PSEUDOURIDINE SYNTHASE RSUA_RLUA-LIKE DOMAIN-CONTAINING PROTEIN"/>
    <property type="match status" value="1"/>
</dbReference>
<dbReference type="OrthoDB" id="152248at2759"/>
<dbReference type="EMBL" id="NPHW01001093">
    <property type="protein sequence ID" value="OXV12195.1"/>
    <property type="molecule type" value="Genomic_DNA"/>
</dbReference>
<dbReference type="AlphaFoldDB" id="A0A232M6Z7"/>
<reference evidence="2 3" key="1">
    <citation type="journal article" date="2015" name="Environ. Microbiol.">
        <title>Metagenome sequence of Elaphomyces granulatus from sporocarp tissue reveals Ascomycota ectomycorrhizal fingerprints of genome expansion and a Proteobacteria-rich microbiome.</title>
        <authorList>
            <person name="Quandt C.A."/>
            <person name="Kohler A."/>
            <person name="Hesse C.N."/>
            <person name="Sharpton T.J."/>
            <person name="Martin F."/>
            <person name="Spatafora J.W."/>
        </authorList>
    </citation>
    <scope>NUCLEOTIDE SEQUENCE [LARGE SCALE GENOMIC DNA]</scope>
    <source>
        <strain evidence="2 3">OSC145934</strain>
    </source>
</reference>
<keyword evidence="1" id="KW-0732">Signal</keyword>
<organism evidence="2 3">
    <name type="scientific">Elaphomyces granulatus</name>
    <dbReference type="NCBI Taxonomy" id="519963"/>
    <lineage>
        <taxon>Eukaryota</taxon>
        <taxon>Fungi</taxon>
        <taxon>Dikarya</taxon>
        <taxon>Ascomycota</taxon>
        <taxon>Pezizomycotina</taxon>
        <taxon>Eurotiomycetes</taxon>
        <taxon>Eurotiomycetidae</taxon>
        <taxon>Eurotiales</taxon>
        <taxon>Elaphomycetaceae</taxon>
        <taxon>Elaphomyces</taxon>
    </lineage>
</organism>
<feature type="signal peptide" evidence="1">
    <location>
        <begin position="1"/>
        <end position="19"/>
    </location>
</feature>
<proteinExistence type="predicted"/>
<protein>
    <recommendedName>
        <fullName evidence="4">Secreted protein</fullName>
    </recommendedName>
</protein>
<gene>
    <name evidence="2" type="ORF">Egran_00044</name>
</gene>
<dbReference type="Pfam" id="PF14273">
    <property type="entry name" value="DUF4360"/>
    <property type="match status" value="1"/>
</dbReference>
<dbReference type="PANTHER" id="PTHR38847">
    <property type="match status" value="1"/>
</dbReference>
<comment type="caution">
    <text evidence="2">The sequence shown here is derived from an EMBL/GenBank/DDBJ whole genome shotgun (WGS) entry which is preliminary data.</text>
</comment>
<evidence type="ECO:0000313" key="3">
    <source>
        <dbReference type="Proteomes" id="UP000243515"/>
    </source>
</evidence>
<keyword evidence="3" id="KW-1185">Reference proteome</keyword>
<evidence type="ECO:0008006" key="4">
    <source>
        <dbReference type="Google" id="ProtNLM"/>
    </source>
</evidence>
<evidence type="ECO:0000313" key="2">
    <source>
        <dbReference type="EMBL" id="OXV12195.1"/>
    </source>
</evidence>
<feature type="chain" id="PRO_5013393989" description="Secreted protein" evidence="1">
    <location>
        <begin position="20"/>
        <end position="212"/>
    </location>
</feature>
<evidence type="ECO:0000256" key="1">
    <source>
        <dbReference type="SAM" id="SignalP"/>
    </source>
</evidence>
<sequence>MKLQSILALVPAIIASVSAAPATRGTGPDPNQVNFETISYAGSGCPAGTVSNVASDDKTILTSVFDQFVAAVGPGLDITSSRKNCQMTLKIHYPGGFQFSIFEADYRGFVELEKNVNALQKSTYYFSGSQSQASLQTAFAGPKLGDNYLISDKLEQASVVWSPCGTEGLLNINAQVQVSKNSSAVTNAAGQLTVDSIDAKVTQKYSLQWQKC</sequence>